<dbReference type="Gene3D" id="4.10.410.10">
    <property type="entry name" value="Pancreatic trypsin inhibitor Kunitz domain"/>
    <property type="match status" value="2"/>
</dbReference>
<keyword evidence="8" id="KW-0732">Signal</keyword>
<dbReference type="CDD" id="cd00109">
    <property type="entry name" value="Kunitz-type"/>
    <property type="match status" value="2"/>
</dbReference>
<dbReference type="PANTHER" id="PTHR10083:SF381">
    <property type="entry name" value="BPTI_KUNITZ INHIBITOR DOMAIN-CONTAINING PROTEIN"/>
    <property type="match status" value="1"/>
</dbReference>
<protein>
    <submittedName>
        <fullName evidence="12">BPTI/Kunitz inhibitor domain-containing protein</fullName>
    </submittedName>
</protein>
<keyword evidence="4" id="KW-0722">Serine protease inhibitor</keyword>
<keyword evidence="6" id="KW-0175">Coiled coil</keyword>
<evidence type="ECO:0000256" key="3">
    <source>
        <dbReference type="ARBA" id="ARBA00022690"/>
    </source>
</evidence>
<feature type="region of interest" description="Disordered" evidence="7">
    <location>
        <begin position="445"/>
        <end position="513"/>
    </location>
</feature>
<feature type="chain" id="PRO_5043122165" evidence="8">
    <location>
        <begin position="27"/>
        <end position="695"/>
    </location>
</feature>
<dbReference type="AlphaFoldDB" id="A0A0N4TQB9"/>
<feature type="compositionally biased region" description="Low complexity" evidence="7">
    <location>
        <begin position="488"/>
        <end position="513"/>
    </location>
</feature>
<dbReference type="GO" id="GO:0004867">
    <property type="term" value="F:serine-type endopeptidase inhibitor activity"/>
    <property type="evidence" value="ECO:0007669"/>
    <property type="project" value="UniProtKB-KW"/>
</dbReference>
<feature type="signal peptide" evidence="8">
    <location>
        <begin position="1"/>
        <end position="26"/>
    </location>
</feature>
<gene>
    <name evidence="10" type="ORF">BPAG_LOCUS10747</name>
</gene>
<evidence type="ECO:0000313" key="10">
    <source>
        <dbReference type="EMBL" id="VDN91933.1"/>
    </source>
</evidence>
<dbReference type="PANTHER" id="PTHR10083">
    <property type="entry name" value="KUNITZ-TYPE PROTEASE INHIBITOR-RELATED"/>
    <property type="match status" value="1"/>
</dbReference>
<name>A0A0N4TQB9_BRUPA</name>
<keyword evidence="5" id="KW-1015">Disulfide bond</keyword>
<evidence type="ECO:0000259" key="9">
    <source>
        <dbReference type="PROSITE" id="PS50279"/>
    </source>
</evidence>
<dbReference type="PROSITE" id="PS50279">
    <property type="entry name" value="BPTI_KUNITZ_2"/>
    <property type="match status" value="2"/>
</dbReference>
<keyword evidence="2" id="KW-0964">Secreted</keyword>
<evidence type="ECO:0000256" key="7">
    <source>
        <dbReference type="SAM" id="MobiDB-lite"/>
    </source>
</evidence>
<evidence type="ECO:0000313" key="11">
    <source>
        <dbReference type="Proteomes" id="UP000278627"/>
    </source>
</evidence>
<reference evidence="12" key="1">
    <citation type="submission" date="2017-02" db="UniProtKB">
        <authorList>
            <consortium name="WormBaseParasite"/>
        </authorList>
    </citation>
    <scope>IDENTIFICATION</scope>
</reference>
<evidence type="ECO:0000256" key="8">
    <source>
        <dbReference type="SAM" id="SignalP"/>
    </source>
</evidence>
<dbReference type="STRING" id="6280.A0A0N4TQB9"/>
<keyword evidence="3" id="KW-0646">Protease inhibitor</keyword>
<proteinExistence type="predicted"/>
<sequence length="695" mass="82544">MDNYNNKLEIIFKTIILFLLIKWTDCQEMLENARCNQYPNRGTCEDRGFTTKWYYDRYAHRCREFHYGGCEGNDNRFDSFEECNQACRYQSSDDPSRRCILPHDPGNCDGNFERWHFDMRIRQCVCSWWSGCGGNANMFYSYTHCMSICGIYADNRTSETKMSFRRFIPESKSNQIYRLNEAMPTKQGRQYSNLFKMQAMNARNDQSGGAQLARRYQYLLRYNPSQRSRMISNRFKQEPRQRYHSQIMIRKRGRMQIPQERLEKVRINVTGGQISYSGSREVPRNSQIISQNNQIRMNQTTESSEHLRAKQMQIYERARAETLRERNRLIEQRRRDEYERVMLYQQELQRYQQALQSAQNRIPKERINDKEIWRQQQQVATKGQYLNSGNDQSFDESLRRNFKTSEEMKHAKLKHRKLLNFEKLKQLEKNRKLLKATSKMHQHWWWAQQQQQQQQKQQQQLQRENWSDQMKIPERDNGNELDSEYGKQPTYTAQSQRQQQTSSYQTSSDSYQVQGQARDLLEISTNPTNTELEMDQSVIDQSVREGNWHRSEVQPDAERFPFEMIVAADRVPDRQDAHFAETISASPSSSSVDDDDQKKQLVTIEDYEDENYAYDQQTENENEDQGSTFSKHIPAEFIEGQWALTIAVEPTLPSIFTSHSTIDQSMKIITTTMETLKKRKESDAEMDMIEIIPSK</sequence>
<evidence type="ECO:0000256" key="2">
    <source>
        <dbReference type="ARBA" id="ARBA00022525"/>
    </source>
</evidence>
<keyword evidence="11" id="KW-1185">Reference proteome</keyword>
<dbReference type="InterPro" id="IPR036880">
    <property type="entry name" value="Kunitz_BPTI_sf"/>
</dbReference>
<feature type="coiled-coil region" evidence="6">
    <location>
        <begin position="312"/>
        <end position="368"/>
    </location>
</feature>
<evidence type="ECO:0000256" key="4">
    <source>
        <dbReference type="ARBA" id="ARBA00022900"/>
    </source>
</evidence>
<dbReference type="InterPro" id="IPR020901">
    <property type="entry name" value="Prtase_inh_Kunz-CS"/>
</dbReference>
<dbReference type="WBParaSite" id="BPAG_0001078501-mRNA-1">
    <property type="protein sequence ID" value="BPAG_0001078501-mRNA-1"/>
    <property type="gene ID" value="BPAG_0001078501"/>
</dbReference>
<comment type="subcellular location">
    <subcellularLocation>
        <location evidence="1">Secreted</location>
    </subcellularLocation>
</comment>
<dbReference type="Pfam" id="PF00014">
    <property type="entry name" value="Kunitz_BPTI"/>
    <property type="match status" value="2"/>
</dbReference>
<evidence type="ECO:0000256" key="6">
    <source>
        <dbReference type="SAM" id="Coils"/>
    </source>
</evidence>
<accession>A0A0N4TQB9</accession>
<dbReference type="InterPro" id="IPR002223">
    <property type="entry name" value="Kunitz_BPTI"/>
</dbReference>
<feature type="compositionally biased region" description="Low complexity" evidence="7">
    <location>
        <begin position="448"/>
        <end position="462"/>
    </location>
</feature>
<dbReference type="PRINTS" id="PR00759">
    <property type="entry name" value="BASICPTASE"/>
</dbReference>
<dbReference type="SMART" id="SM00131">
    <property type="entry name" value="KU"/>
    <property type="match status" value="2"/>
</dbReference>
<feature type="domain" description="BPTI/Kunitz inhibitor" evidence="9">
    <location>
        <begin position="35"/>
        <end position="87"/>
    </location>
</feature>
<dbReference type="PROSITE" id="PS00280">
    <property type="entry name" value="BPTI_KUNITZ_1"/>
    <property type="match status" value="1"/>
</dbReference>
<evidence type="ECO:0000256" key="1">
    <source>
        <dbReference type="ARBA" id="ARBA00004613"/>
    </source>
</evidence>
<feature type="domain" description="BPTI/Kunitz inhibitor" evidence="9">
    <location>
        <begin position="99"/>
        <end position="149"/>
    </location>
</feature>
<dbReference type="EMBL" id="UZAD01013198">
    <property type="protein sequence ID" value="VDN91933.1"/>
    <property type="molecule type" value="Genomic_DNA"/>
</dbReference>
<evidence type="ECO:0000256" key="5">
    <source>
        <dbReference type="ARBA" id="ARBA00023157"/>
    </source>
</evidence>
<dbReference type="Proteomes" id="UP000278627">
    <property type="component" value="Unassembled WGS sequence"/>
</dbReference>
<reference evidence="10 11" key="2">
    <citation type="submission" date="2018-11" db="EMBL/GenBank/DDBJ databases">
        <authorList>
            <consortium name="Pathogen Informatics"/>
        </authorList>
    </citation>
    <scope>NUCLEOTIDE SEQUENCE [LARGE SCALE GENOMIC DNA]</scope>
</reference>
<dbReference type="SUPFAM" id="SSF57362">
    <property type="entry name" value="BPTI-like"/>
    <property type="match status" value="2"/>
</dbReference>
<dbReference type="GO" id="GO:0005615">
    <property type="term" value="C:extracellular space"/>
    <property type="evidence" value="ECO:0007669"/>
    <property type="project" value="TreeGrafter"/>
</dbReference>
<dbReference type="FunFam" id="4.10.410.10:FF:000020">
    <property type="entry name" value="Collagen, type VI, alpha 3"/>
    <property type="match status" value="1"/>
</dbReference>
<evidence type="ECO:0000313" key="12">
    <source>
        <dbReference type="WBParaSite" id="BPAG_0001078501-mRNA-1"/>
    </source>
</evidence>
<dbReference type="InterPro" id="IPR050098">
    <property type="entry name" value="TFPI/VKTCI-like"/>
</dbReference>
<organism evidence="12">
    <name type="scientific">Brugia pahangi</name>
    <name type="common">Filarial nematode worm</name>
    <dbReference type="NCBI Taxonomy" id="6280"/>
    <lineage>
        <taxon>Eukaryota</taxon>
        <taxon>Metazoa</taxon>
        <taxon>Ecdysozoa</taxon>
        <taxon>Nematoda</taxon>
        <taxon>Chromadorea</taxon>
        <taxon>Rhabditida</taxon>
        <taxon>Spirurina</taxon>
        <taxon>Spiruromorpha</taxon>
        <taxon>Filarioidea</taxon>
        <taxon>Onchocercidae</taxon>
        <taxon>Brugia</taxon>
    </lineage>
</organism>